<dbReference type="EMBL" id="CP042905">
    <property type="protein sequence ID" value="QEE18090.2"/>
    <property type="molecule type" value="Genomic_DNA"/>
</dbReference>
<dbReference type="SUPFAM" id="SSF50969">
    <property type="entry name" value="YVTN repeat-like/Quinoprotein amine dehydrogenase"/>
    <property type="match status" value="1"/>
</dbReference>
<dbReference type="InterPro" id="IPR011044">
    <property type="entry name" value="Quino_amine_DH_bsu"/>
</dbReference>
<protein>
    <submittedName>
        <fullName evidence="1">LVIVD repeat-containing protein</fullName>
    </submittedName>
</protein>
<dbReference type="KEGG" id="psyt:DSAG12_03928"/>
<reference evidence="1 2" key="1">
    <citation type="journal article" date="2020" name="Nature">
        <title>Isolation of an archaeon at the prokaryote-eukaryote interface.</title>
        <authorList>
            <person name="Imachi H."/>
            <person name="Nobu M.K."/>
            <person name="Nakahara N."/>
            <person name="Morono Y."/>
            <person name="Ogawara M."/>
            <person name="Takaki Y."/>
            <person name="Takano Y."/>
            <person name="Uematsu K."/>
            <person name="Ikuta T."/>
            <person name="Ito M."/>
            <person name="Matsui Y."/>
            <person name="Miyazaki M."/>
            <person name="Murata K."/>
            <person name="Saito Y."/>
            <person name="Sakai S."/>
            <person name="Song C."/>
            <person name="Tasumi E."/>
            <person name="Yamanaka Y."/>
            <person name="Yamaguchi T."/>
            <person name="Kamagata Y."/>
            <person name="Tamaki H."/>
            <person name="Takai K."/>
        </authorList>
    </citation>
    <scope>NUCLEOTIDE SEQUENCE [LARGE SCALE GENOMIC DNA]</scope>
    <source>
        <strain evidence="1 2">MK-D1</strain>
    </source>
</reference>
<dbReference type="InterPro" id="IPR015943">
    <property type="entry name" value="WD40/YVTN_repeat-like_dom_sf"/>
</dbReference>
<reference evidence="1 2" key="2">
    <citation type="journal article" date="2024" name="Int. J. Syst. Evol. Microbiol.">
        <title>Promethearchaeum syntrophicum gen. nov., sp. nov., an anaerobic, obligately syntrophic archaeon, the first isolate of the lineage 'Asgard' archaea, and proposal of the new archaeal phylum Promethearchaeota phyl. nov. and kingdom Promethearchaeati regn. nov.</title>
        <authorList>
            <person name="Imachi H."/>
            <person name="Nobu M.K."/>
            <person name="Kato S."/>
            <person name="Takaki Y."/>
            <person name="Miyazaki M."/>
            <person name="Miyata M."/>
            <person name="Ogawara M."/>
            <person name="Saito Y."/>
            <person name="Sakai S."/>
            <person name="Tahara Y.O."/>
            <person name="Takano Y."/>
            <person name="Tasumi E."/>
            <person name="Uematsu K."/>
            <person name="Yoshimura T."/>
            <person name="Itoh T."/>
            <person name="Ohkuma M."/>
            <person name="Takai K."/>
        </authorList>
    </citation>
    <scope>NUCLEOTIDE SEQUENCE [LARGE SCALE GENOMIC DNA]</scope>
    <source>
        <strain evidence="1 2">MK-D1</strain>
    </source>
</reference>
<dbReference type="InterPro" id="IPR013211">
    <property type="entry name" value="LVIVD"/>
</dbReference>
<sequence length="355" mass="38775">MKKKNLLIGVMILISISSFIIVYAFNNNIIPGRTVGYRIYVESDYAYVTHNDGVEIINTENKQKPNVVGNVDLNDGAWGIEKDGDLFYIAAASNGLVTADVSNPEAPIIITRTAIEGGALNLAIKNGLAFVLTGSNTIAIYNVTDSSSPFRIATYTSSQASDYRDVIISGDALFIADAGRGIEILNVSQPSTPSLLNTIITSAPIAIFKHDNLLFLGCHGAGVKWYNVSNLISPVLKGSYLEPYGEAYGVWGNSTHLYVADLQKGVYCLNISEGNYVTKIFHNLEAAPHDITGEGNYVYLGDQDYRLKIYDDHLNCLYEGHIISYVIPIIIAVISVGIIIYSRIPIKKNRINVVK</sequence>
<dbReference type="Proteomes" id="UP000321408">
    <property type="component" value="Chromosome"/>
</dbReference>
<dbReference type="Pfam" id="PF08309">
    <property type="entry name" value="LVIVD"/>
    <property type="match status" value="4"/>
</dbReference>
<dbReference type="AlphaFoldDB" id="A0A5B9DH62"/>
<dbReference type="Gene3D" id="2.130.10.10">
    <property type="entry name" value="YVTN repeat-like/Quinoprotein amine dehydrogenase"/>
    <property type="match status" value="1"/>
</dbReference>
<gene>
    <name evidence="1" type="ORF">DSAG12_03928</name>
</gene>
<organism evidence="1 2">
    <name type="scientific">Promethearchaeum syntrophicum</name>
    <dbReference type="NCBI Taxonomy" id="2594042"/>
    <lineage>
        <taxon>Archaea</taxon>
        <taxon>Promethearchaeati</taxon>
        <taxon>Promethearchaeota</taxon>
        <taxon>Promethearchaeia</taxon>
        <taxon>Promethearchaeales</taxon>
        <taxon>Promethearchaeaceae</taxon>
        <taxon>Promethearchaeum</taxon>
    </lineage>
</organism>
<proteinExistence type="predicted"/>
<name>A0A5B9DH62_9ARCH</name>
<keyword evidence="2" id="KW-1185">Reference proteome</keyword>
<evidence type="ECO:0000313" key="2">
    <source>
        <dbReference type="Proteomes" id="UP000321408"/>
    </source>
</evidence>
<accession>A0A5B9DH62</accession>
<evidence type="ECO:0000313" key="1">
    <source>
        <dbReference type="EMBL" id="QEE18090.2"/>
    </source>
</evidence>